<evidence type="ECO:0000313" key="10">
    <source>
        <dbReference type="EMBL" id="KAK7065362.1"/>
    </source>
</evidence>
<evidence type="ECO:0000256" key="8">
    <source>
        <dbReference type="SAM" id="MobiDB-lite"/>
    </source>
</evidence>
<comment type="subcellular location">
    <subcellularLocation>
        <location evidence="1">Nucleus</location>
    </subcellularLocation>
</comment>
<evidence type="ECO:0000256" key="2">
    <source>
        <dbReference type="ARBA" id="ARBA00022723"/>
    </source>
</evidence>
<gene>
    <name evidence="10" type="ORF">SK128_016657</name>
</gene>
<feature type="domain" description="C2H2-type" evidence="9">
    <location>
        <begin position="732"/>
        <end position="760"/>
    </location>
</feature>
<dbReference type="GO" id="GO:0000981">
    <property type="term" value="F:DNA-binding transcription factor activity, RNA polymerase II-specific"/>
    <property type="evidence" value="ECO:0007669"/>
    <property type="project" value="TreeGrafter"/>
</dbReference>
<dbReference type="PANTHER" id="PTHR24394">
    <property type="entry name" value="ZINC FINGER PROTEIN"/>
    <property type="match status" value="1"/>
</dbReference>
<keyword evidence="11" id="KW-1185">Reference proteome</keyword>
<dbReference type="PANTHER" id="PTHR24394:SF29">
    <property type="entry name" value="MYONEURIN"/>
    <property type="match status" value="1"/>
</dbReference>
<evidence type="ECO:0000256" key="7">
    <source>
        <dbReference type="PROSITE-ProRule" id="PRU00042"/>
    </source>
</evidence>
<dbReference type="Pfam" id="PF00096">
    <property type="entry name" value="zf-C2H2"/>
    <property type="match status" value="2"/>
</dbReference>
<evidence type="ECO:0000313" key="11">
    <source>
        <dbReference type="Proteomes" id="UP001381693"/>
    </source>
</evidence>
<reference evidence="10 11" key="1">
    <citation type="submission" date="2023-11" db="EMBL/GenBank/DDBJ databases">
        <title>Halocaridina rubra genome assembly.</title>
        <authorList>
            <person name="Smith C."/>
        </authorList>
    </citation>
    <scope>NUCLEOTIDE SEQUENCE [LARGE SCALE GENOMIC DNA]</scope>
    <source>
        <strain evidence="10">EP-1</strain>
        <tissue evidence="10">Whole</tissue>
    </source>
</reference>
<comment type="caution">
    <text evidence="10">The sequence shown here is derived from an EMBL/GenBank/DDBJ whole genome shotgun (WGS) entry which is preliminary data.</text>
</comment>
<proteinExistence type="predicted"/>
<dbReference type="SUPFAM" id="SSF57667">
    <property type="entry name" value="beta-beta-alpha zinc fingers"/>
    <property type="match status" value="2"/>
</dbReference>
<dbReference type="InterPro" id="IPR013087">
    <property type="entry name" value="Znf_C2H2_type"/>
</dbReference>
<dbReference type="AlphaFoldDB" id="A0AAN9A0K6"/>
<dbReference type="PROSITE" id="PS00028">
    <property type="entry name" value="ZINC_FINGER_C2H2_1"/>
    <property type="match status" value="9"/>
</dbReference>
<dbReference type="Proteomes" id="UP001381693">
    <property type="component" value="Unassembled WGS sequence"/>
</dbReference>
<keyword evidence="3" id="KW-0677">Repeat</keyword>
<organism evidence="10 11">
    <name type="scientific">Halocaridina rubra</name>
    <name type="common">Hawaiian red shrimp</name>
    <dbReference type="NCBI Taxonomy" id="373956"/>
    <lineage>
        <taxon>Eukaryota</taxon>
        <taxon>Metazoa</taxon>
        <taxon>Ecdysozoa</taxon>
        <taxon>Arthropoda</taxon>
        <taxon>Crustacea</taxon>
        <taxon>Multicrustacea</taxon>
        <taxon>Malacostraca</taxon>
        <taxon>Eumalacostraca</taxon>
        <taxon>Eucarida</taxon>
        <taxon>Decapoda</taxon>
        <taxon>Pleocyemata</taxon>
        <taxon>Caridea</taxon>
        <taxon>Atyoidea</taxon>
        <taxon>Atyidae</taxon>
        <taxon>Halocaridina</taxon>
    </lineage>
</organism>
<feature type="domain" description="C2H2-type" evidence="9">
    <location>
        <begin position="409"/>
        <end position="437"/>
    </location>
</feature>
<feature type="region of interest" description="Disordered" evidence="8">
    <location>
        <begin position="1"/>
        <end position="24"/>
    </location>
</feature>
<feature type="domain" description="C2H2-type" evidence="9">
    <location>
        <begin position="469"/>
        <end position="492"/>
    </location>
</feature>
<keyword evidence="6" id="KW-0539">Nucleus</keyword>
<dbReference type="SMART" id="SM00355">
    <property type="entry name" value="ZnF_C2H2"/>
    <property type="match status" value="12"/>
</dbReference>
<dbReference type="GO" id="GO:0008270">
    <property type="term" value="F:zinc ion binding"/>
    <property type="evidence" value="ECO:0007669"/>
    <property type="project" value="UniProtKB-KW"/>
</dbReference>
<keyword evidence="5" id="KW-0862">Zinc</keyword>
<dbReference type="InterPro" id="IPR036236">
    <property type="entry name" value="Znf_C2H2_sf"/>
</dbReference>
<name>A0AAN9A0K6_HALRR</name>
<evidence type="ECO:0000256" key="6">
    <source>
        <dbReference type="ARBA" id="ARBA00023242"/>
    </source>
</evidence>
<sequence>NMESDIEEDHEDHSQSFVTGDVDKSETERKLDSSHDVVCKCHFCCVLLTGGIKSMPIDLKDSLPSSSLDPLSLLQCFGLGIISDEHVRHASNTRVCNKCYVVITECDILYPHLHAVVSKLREVWPEKLKGIRTLSFNVSFLNNEDDDSSHSQLVYKRKDPFVKTSDRKSTKYNEKTVSEDLFIPDVLLSFSYIKENNMVADTFKKLAKKPVETKVFRRKSYLCEFCNTVLKSAKDWSIHAGVVHKIIPKWQLFNLQSNLKQCIHKEVQWNDKQANICRRKLGISPVKRRCFACAHDFEDRSVFVSHLENFHSISLSIFSGQTDKAISSRAEKPRIKCRSVEGKLNDDPEAEVPHGSKIYVNILKKEKVNHYADKLPKRKSKLARNLISIAQVKDKGKMRNVKIMYTPHWRCRLCGEIFTSQNDFENHKRTKHFESTRVKKKKTVDIDDITNSNLDASKCPINMFPLKKVPCNICGLVFDNKDALKEHHSVTHERYGVVLEGDGQGGILDQRIKLPEEEIKQVLLPKVKPEPEAVATDIDEDKEIHACNICQEEFSSHLELIQHGCSAHENNPSITGGNKLVMIECKICQRRLHGANALRLHMSRTHKEHIVKRARKHECKMCLLEAQTKTKLMKHMKEKHDIDLMPTADCHICGKTVNAKYLERHIAIVHEKARNYPCNFCSMKFPSREYVKSHIYFEHANTKWKCEQCQLEFAKYHQLRLHRLNVHSNEVHACTVCGKGYRRKGDLSVHFKRCHDVREPHVCHLCPKSFLERSKLRNHLMDKHGMSWESTLSKGYARHLRENNCLTRRKWKSVRALQSKPDNEHSVTYNEDQVTTEEGYESTIQHENLDNPAKVDVLDKQLEEAEFSIVEVSEDAIGEISYIILEEEPA</sequence>
<dbReference type="Gene3D" id="3.30.160.60">
    <property type="entry name" value="Classic Zinc Finger"/>
    <property type="match status" value="5"/>
</dbReference>
<evidence type="ECO:0000256" key="5">
    <source>
        <dbReference type="ARBA" id="ARBA00022833"/>
    </source>
</evidence>
<feature type="domain" description="C2H2-type" evidence="9">
    <location>
        <begin position="676"/>
        <end position="704"/>
    </location>
</feature>
<feature type="domain" description="C2H2-type" evidence="9">
    <location>
        <begin position="704"/>
        <end position="732"/>
    </location>
</feature>
<keyword evidence="2" id="KW-0479">Metal-binding</keyword>
<evidence type="ECO:0000256" key="1">
    <source>
        <dbReference type="ARBA" id="ARBA00004123"/>
    </source>
</evidence>
<protein>
    <recommendedName>
        <fullName evidence="9">C2H2-type domain-containing protein</fullName>
    </recommendedName>
</protein>
<dbReference type="PROSITE" id="PS50157">
    <property type="entry name" value="ZINC_FINGER_C2H2_2"/>
    <property type="match status" value="6"/>
</dbReference>
<evidence type="ECO:0000256" key="3">
    <source>
        <dbReference type="ARBA" id="ARBA00022737"/>
    </source>
</evidence>
<accession>A0AAN9A0K6</accession>
<evidence type="ECO:0000259" key="9">
    <source>
        <dbReference type="PROSITE" id="PS50157"/>
    </source>
</evidence>
<dbReference type="EMBL" id="JAXCGZ010020805">
    <property type="protein sequence ID" value="KAK7065362.1"/>
    <property type="molecule type" value="Genomic_DNA"/>
</dbReference>
<feature type="domain" description="C2H2-type" evidence="9">
    <location>
        <begin position="761"/>
        <end position="784"/>
    </location>
</feature>
<feature type="non-terminal residue" evidence="10">
    <location>
        <position position="1"/>
    </location>
</feature>
<feature type="compositionally biased region" description="Acidic residues" evidence="8">
    <location>
        <begin position="1"/>
        <end position="10"/>
    </location>
</feature>
<dbReference type="GO" id="GO:0005634">
    <property type="term" value="C:nucleus"/>
    <property type="evidence" value="ECO:0007669"/>
    <property type="project" value="UniProtKB-SubCell"/>
</dbReference>
<keyword evidence="4 7" id="KW-0863">Zinc-finger</keyword>
<evidence type="ECO:0000256" key="4">
    <source>
        <dbReference type="ARBA" id="ARBA00022771"/>
    </source>
</evidence>